<feature type="binding site" evidence="8">
    <location>
        <begin position="40"/>
        <end position="42"/>
    </location>
    <ligand>
        <name>GTP</name>
        <dbReference type="ChEBI" id="CHEBI:37565"/>
    </ligand>
</feature>
<organism evidence="11 12">
    <name type="scientific">Coriobacterium glomerans (strain ATCC 49209 / DSM 20642 / JCM 10262 / PW2)</name>
    <dbReference type="NCBI Taxonomy" id="700015"/>
    <lineage>
        <taxon>Bacteria</taxon>
        <taxon>Bacillati</taxon>
        <taxon>Actinomycetota</taxon>
        <taxon>Coriobacteriia</taxon>
        <taxon>Coriobacteriales</taxon>
        <taxon>Coriobacteriaceae</taxon>
        <taxon>Coriobacterium</taxon>
    </lineage>
</organism>
<accession>F2N9C3</accession>
<keyword evidence="5 8" id="KW-0658">Purine biosynthesis</keyword>
<feature type="binding site" evidence="8">
    <location>
        <begin position="12"/>
        <end position="18"/>
    </location>
    <ligand>
        <name>GTP</name>
        <dbReference type="ChEBI" id="CHEBI:37565"/>
    </ligand>
</feature>
<comment type="subunit">
    <text evidence="1 8">Homodimer.</text>
</comment>
<comment type="catalytic activity">
    <reaction evidence="8 10">
        <text>IMP + L-aspartate + GTP = N(6)-(1,2-dicarboxyethyl)-AMP + GDP + phosphate + 2 H(+)</text>
        <dbReference type="Rhea" id="RHEA:15753"/>
        <dbReference type="ChEBI" id="CHEBI:15378"/>
        <dbReference type="ChEBI" id="CHEBI:29991"/>
        <dbReference type="ChEBI" id="CHEBI:37565"/>
        <dbReference type="ChEBI" id="CHEBI:43474"/>
        <dbReference type="ChEBI" id="CHEBI:57567"/>
        <dbReference type="ChEBI" id="CHEBI:58053"/>
        <dbReference type="ChEBI" id="CHEBI:58189"/>
        <dbReference type="EC" id="6.3.4.4"/>
    </reaction>
</comment>
<reference evidence="12" key="1">
    <citation type="journal article" date="2013" name="Stand. Genomic Sci.">
        <title>Complete genome sequence of Coriobacterium glomerans type strain (PW2(T)) from the midgut of Pyrrhocoris apterus L. (red soldier bug).</title>
        <authorList>
            <person name="Stackebrandt E."/>
            <person name="Zeytun A."/>
            <person name="Lapidus A."/>
            <person name="Nolan M."/>
            <person name="Lucas S."/>
            <person name="Hammon N."/>
            <person name="Deshpande S."/>
            <person name="Cheng J.F."/>
            <person name="Tapia R."/>
            <person name="Goodwin L.A."/>
            <person name="Pitluck S."/>
            <person name="Liolios K."/>
            <person name="Pagani I."/>
            <person name="Ivanova N."/>
            <person name="Mavromatis K."/>
            <person name="Mikhailova N."/>
            <person name="Huntemann M."/>
            <person name="Pati A."/>
            <person name="Chen A."/>
            <person name="Palaniappan K."/>
            <person name="Chang Y.J."/>
            <person name="Land M."/>
            <person name="Hauser L."/>
            <person name="Rohde M."/>
            <person name="Pukall R."/>
            <person name="Goker M."/>
            <person name="Detter J.C."/>
            <person name="Woyke T."/>
            <person name="Bristow J."/>
            <person name="Eisen J.A."/>
            <person name="Markowitz V."/>
            <person name="Hugenholtz P."/>
            <person name="Kyrpides N.C."/>
            <person name="Klenk H.P."/>
        </authorList>
    </citation>
    <scope>NUCLEOTIDE SEQUENCE</scope>
    <source>
        <strain evidence="12">ATCC 49209 / DSM 20642 / JCM 10262 / PW2</strain>
    </source>
</reference>
<dbReference type="GO" id="GO:0005737">
    <property type="term" value="C:cytoplasm"/>
    <property type="evidence" value="ECO:0007669"/>
    <property type="project" value="UniProtKB-SubCell"/>
</dbReference>
<feature type="active site" evidence="9">
    <location>
        <position position="139"/>
    </location>
</feature>
<dbReference type="InterPro" id="IPR027417">
    <property type="entry name" value="P-loop_NTPase"/>
</dbReference>
<dbReference type="GO" id="GO:0046040">
    <property type="term" value="P:IMP metabolic process"/>
    <property type="evidence" value="ECO:0007669"/>
    <property type="project" value="TreeGrafter"/>
</dbReference>
<feature type="binding site" description="in other chain" evidence="8">
    <location>
        <position position="304"/>
    </location>
    <ligand>
        <name>IMP</name>
        <dbReference type="ChEBI" id="CHEBI:58053"/>
        <note>ligand shared between dimeric partners</note>
    </ligand>
</feature>
<dbReference type="CDD" id="cd03108">
    <property type="entry name" value="AdSS"/>
    <property type="match status" value="1"/>
</dbReference>
<evidence type="ECO:0000256" key="1">
    <source>
        <dbReference type="ARBA" id="ARBA00011738"/>
    </source>
</evidence>
<dbReference type="Gene3D" id="3.40.440.10">
    <property type="entry name" value="Adenylosuccinate Synthetase, subunit A, domain 1"/>
    <property type="match status" value="1"/>
</dbReference>
<evidence type="ECO:0000256" key="10">
    <source>
        <dbReference type="RuleBase" id="RU000520"/>
    </source>
</evidence>
<keyword evidence="7 8" id="KW-0342">GTP-binding</keyword>
<feature type="binding site" evidence="8">
    <location>
        <position position="40"/>
    </location>
    <ligand>
        <name>Mg(2+)</name>
        <dbReference type="ChEBI" id="CHEBI:18420"/>
    </ligand>
</feature>
<dbReference type="Gene3D" id="1.10.300.10">
    <property type="entry name" value="Adenylosuccinate Synthetase, subunit A, domain 2"/>
    <property type="match status" value="1"/>
</dbReference>
<evidence type="ECO:0000256" key="5">
    <source>
        <dbReference type="ARBA" id="ARBA00022755"/>
    </source>
</evidence>
<feature type="binding site" evidence="8">
    <location>
        <position position="13"/>
    </location>
    <ligand>
        <name>Mg(2+)</name>
        <dbReference type="ChEBI" id="CHEBI:18420"/>
    </ligand>
</feature>
<dbReference type="InterPro" id="IPR033128">
    <property type="entry name" value="Adenylosuccin_syn_Lys_AS"/>
</dbReference>
<gene>
    <name evidence="8" type="primary">purA</name>
    <name evidence="11" type="ordered locus">Corgl_1776</name>
</gene>
<dbReference type="FunFam" id="1.10.300.10:FF:000001">
    <property type="entry name" value="Adenylosuccinate synthetase"/>
    <property type="match status" value="1"/>
</dbReference>
<feature type="active site" description="Proton acceptor" evidence="8">
    <location>
        <position position="13"/>
    </location>
</feature>
<feature type="binding site" description="in other chain" evidence="8">
    <location>
        <begin position="38"/>
        <end position="41"/>
    </location>
    <ligand>
        <name>IMP</name>
        <dbReference type="ChEBI" id="CHEBI:58053"/>
        <note>ligand shared between dimeric partners</note>
    </ligand>
</feature>
<evidence type="ECO:0000313" key="12">
    <source>
        <dbReference type="Proteomes" id="UP000006851"/>
    </source>
</evidence>
<dbReference type="InterPro" id="IPR018220">
    <property type="entry name" value="Adenylosuccin_syn_GTP-bd"/>
</dbReference>
<dbReference type="SUPFAM" id="SSF52540">
    <property type="entry name" value="P-loop containing nucleoside triphosphate hydrolases"/>
    <property type="match status" value="1"/>
</dbReference>
<keyword evidence="6 8" id="KW-0460">Magnesium</keyword>
<comment type="cofactor">
    <cofactor evidence="8">
        <name>Mg(2+)</name>
        <dbReference type="ChEBI" id="CHEBI:18420"/>
    </cofactor>
    <text evidence="8">Binds 1 Mg(2+) ion per subunit.</text>
</comment>
<dbReference type="FunFam" id="3.90.170.10:FF:000001">
    <property type="entry name" value="Adenylosuccinate synthetase"/>
    <property type="match status" value="1"/>
</dbReference>
<keyword evidence="3 8" id="KW-0479">Metal-binding</keyword>
<feature type="binding site" description="in other chain" evidence="8">
    <location>
        <begin position="13"/>
        <end position="16"/>
    </location>
    <ligand>
        <name>IMP</name>
        <dbReference type="ChEBI" id="CHEBI:58053"/>
        <note>ligand shared between dimeric partners</note>
    </ligand>
</feature>
<dbReference type="EC" id="6.3.4.4" evidence="8 10"/>
<dbReference type="STRING" id="700015.Corgl_1776"/>
<dbReference type="NCBIfam" id="TIGR00184">
    <property type="entry name" value="purA"/>
    <property type="match status" value="1"/>
</dbReference>
<evidence type="ECO:0000256" key="4">
    <source>
        <dbReference type="ARBA" id="ARBA00022741"/>
    </source>
</evidence>
<dbReference type="GO" id="GO:0005525">
    <property type="term" value="F:GTP binding"/>
    <property type="evidence" value="ECO:0007669"/>
    <property type="project" value="UniProtKB-UniRule"/>
</dbReference>
<evidence type="ECO:0000256" key="7">
    <source>
        <dbReference type="ARBA" id="ARBA00023134"/>
    </source>
</evidence>
<dbReference type="OrthoDB" id="9807553at2"/>
<dbReference type="RefSeq" id="WP_013709613.1">
    <property type="nucleotide sequence ID" value="NC_015389.1"/>
</dbReference>
<dbReference type="PANTHER" id="PTHR11846:SF0">
    <property type="entry name" value="ADENYLOSUCCINATE SYNTHETASE"/>
    <property type="match status" value="1"/>
</dbReference>
<dbReference type="Gene3D" id="3.90.170.10">
    <property type="entry name" value="Adenylosuccinate Synthetase, subunit A, domain 3"/>
    <property type="match status" value="1"/>
</dbReference>
<dbReference type="PANTHER" id="PTHR11846">
    <property type="entry name" value="ADENYLOSUCCINATE SYNTHETASE"/>
    <property type="match status" value="1"/>
</dbReference>
<dbReference type="NCBIfam" id="NF002223">
    <property type="entry name" value="PRK01117.1"/>
    <property type="match status" value="1"/>
</dbReference>
<name>F2N9C3_CORGP</name>
<feature type="binding site" evidence="8">
    <location>
        <begin position="414"/>
        <end position="416"/>
    </location>
    <ligand>
        <name>GTP</name>
        <dbReference type="ChEBI" id="CHEBI:37565"/>
    </ligand>
</feature>
<comment type="subcellular location">
    <subcellularLocation>
        <location evidence="8">Cytoplasm</location>
    </subcellularLocation>
</comment>
<dbReference type="AlphaFoldDB" id="F2N9C3"/>
<evidence type="ECO:0000313" key="11">
    <source>
        <dbReference type="EMBL" id="AEB07871.1"/>
    </source>
</evidence>
<dbReference type="InterPro" id="IPR001114">
    <property type="entry name" value="Adenylosuccinate_synthetase"/>
</dbReference>
<feature type="binding site" evidence="8">
    <location>
        <position position="306"/>
    </location>
    <ligand>
        <name>GTP</name>
        <dbReference type="ChEBI" id="CHEBI:37565"/>
    </ligand>
</feature>
<dbReference type="UniPathway" id="UPA00075">
    <property type="reaction ID" value="UER00335"/>
</dbReference>
<evidence type="ECO:0000256" key="8">
    <source>
        <dbReference type="HAMAP-Rule" id="MF_00011"/>
    </source>
</evidence>
<proteinExistence type="inferred from homology"/>
<dbReference type="InterPro" id="IPR042109">
    <property type="entry name" value="Adenylosuccinate_synth_dom1"/>
</dbReference>
<evidence type="ECO:0000256" key="6">
    <source>
        <dbReference type="ARBA" id="ARBA00022842"/>
    </source>
</evidence>
<dbReference type="GO" id="GO:0004019">
    <property type="term" value="F:adenylosuccinate synthase activity"/>
    <property type="evidence" value="ECO:0007669"/>
    <property type="project" value="UniProtKB-UniRule"/>
</dbReference>
<keyword evidence="12" id="KW-1185">Reference proteome</keyword>
<feature type="binding site" description="in other chain" evidence="8">
    <location>
        <position position="223"/>
    </location>
    <ligand>
        <name>IMP</name>
        <dbReference type="ChEBI" id="CHEBI:58053"/>
        <note>ligand shared between dimeric partners</note>
    </ligand>
</feature>
<dbReference type="PROSITE" id="PS00513">
    <property type="entry name" value="ADENYLOSUCCIN_SYN_2"/>
    <property type="match status" value="1"/>
</dbReference>
<keyword evidence="2 8" id="KW-0436">Ligase</keyword>
<dbReference type="Pfam" id="PF00709">
    <property type="entry name" value="Adenylsucc_synt"/>
    <property type="match status" value="1"/>
</dbReference>
<feature type="binding site" description="in other chain" evidence="8">
    <location>
        <position position="238"/>
    </location>
    <ligand>
        <name>IMP</name>
        <dbReference type="ChEBI" id="CHEBI:58053"/>
        <note>ligand shared between dimeric partners</note>
    </ligand>
</feature>
<dbReference type="HAMAP" id="MF_00011">
    <property type="entry name" value="Adenylosucc_synth"/>
    <property type="match status" value="1"/>
</dbReference>
<comment type="pathway">
    <text evidence="8 10">Purine metabolism; AMP biosynthesis via de novo pathway; AMP from IMP: step 1/2.</text>
</comment>
<dbReference type="HOGENOM" id="CLU_029848_0_0_11"/>
<comment type="function">
    <text evidence="8">Plays an important role in the de novo pathway of purine nucleotide biosynthesis. Catalyzes the first committed step in the biosynthesis of AMP from IMP.</text>
</comment>
<dbReference type="SMART" id="SM00788">
    <property type="entry name" value="Adenylsucc_synt"/>
    <property type="match status" value="1"/>
</dbReference>
<feature type="active site" description="Proton donor" evidence="8">
    <location>
        <position position="41"/>
    </location>
</feature>
<protein>
    <recommendedName>
        <fullName evidence="8 10">Adenylosuccinate synthetase</fullName>
        <shortName evidence="8">AMPSase</shortName>
        <shortName evidence="8">AdSS</shortName>
        <ecNumber evidence="8 10">6.3.4.4</ecNumber>
    </recommendedName>
    <alternativeName>
        <fullName evidence="8">IMP--aspartate ligase</fullName>
    </alternativeName>
</protein>
<dbReference type="PROSITE" id="PS01266">
    <property type="entry name" value="ADENYLOSUCCIN_SYN_1"/>
    <property type="match status" value="1"/>
</dbReference>
<dbReference type="InterPro" id="IPR042110">
    <property type="entry name" value="Adenylosuccinate_synth_dom2"/>
</dbReference>
<feature type="binding site" evidence="8">
    <location>
        <begin position="332"/>
        <end position="334"/>
    </location>
    <ligand>
        <name>GTP</name>
        <dbReference type="ChEBI" id="CHEBI:37565"/>
    </ligand>
</feature>
<feature type="binding site" description="in other chain" evidence="8">
    <location>
        <position position="128"/>
    </location>
    <ligand>
        <name>IMP</name>
        <dbReference type="ChEBI" id="CHEBI:58053"/>
        <note>ligand shared between dimeric partners</note>
    </ligand>
</feature>
<dbReference type="InterPro" id="IPR042111">
    <property type="entry name" value="Adenylosuccinate_synth_dom3"/>
</dbReference>
<comment type="similarity">
    <text evidence="8 10">Belongs to the adenylosuccinate synthetase family.</text>
</comment>
<dbReference type="KEGG" id="cgo:Corgl_1776"/>
<feature type="binding site" evidence="8">
    <location>
        <position position="142"/>
    </location>
    <ligand>
        <name>IMP</name>
        <dbReference type="ChEBI" id="CHEBI:58053"/>
        <note>ligand shared between dimeric partners</note>
    </ligand>
</feature>
<dbReference type="Proteomes" id="UP000006851">
    <property type="component" value="Chromosome"/>
</dbReference>
<dbReference type="eggNOG" id="COG0104">
    <property type="taxonomic scope" value="Bacteria"/>
</dbReference>
<feature type="binding site" evidence="8">
    <location>
        <begin position="300"/>
        <end position="306"/>
    </location>
    <ligand>
        <name>substrate</name>
    </ligand>
</feature>
<evidence type="ECO:0000256" key="2">
    <source>
        <dbReference type="ARBA" id="ARBA00022598"/>
    </source>
</evidence>
<evidence type="ECO:0000256" key="9">
    <source>
        <dbReference type="PROSITE-ProRule" id="PRU10134"/>
    </source>
</evidence>
<sequence length="428" mass="46766">MASAILVGTQWGDEGKGKICDLIAPSFDCVVRYQGGNNAGHTIVVGEKRFGLHLVPSGVLYEHVIPMIGNGCVVDPSVLIQEIDMLEAEGVSCERLKVSGNAHIIMPYHLDLDGASERRLGKNLIGTTKRGIGPCYQDKAARIGLRMQDMLDPDIFSKKLACALDRANPELELLFGLPTYSVEQICEAYLPFAERLAPYICESSLVLNDLLDQGRSILFEGAQATLLDIDHGTYPFVTSSSCTAGGAITGSGVGMGHVERILGIAKAYVTRVGSGPFPTELSYEDEIGRQLTETGAEYGVTTGRRRRCGWFDGVIANYSARVNGLTDIALTKLDVLSELPIIKVCVAYECDGRRYTSVPEHQSAFHHARPVYEDLPGWQCDITRCRSFDELPDAARAYVHVIEDLAHTKVSIIAVGPDREQTIMRSWD</sequence>
<dbReference type="GO" id="GO:0000287">
    <property type="term" value="F:magnesium ion binding"/>
    <property type="evidence" value="ECO:0007669"/>
    <property type="project" value="UniProtKB-UniRule"/>
</dbReference>
<dbReference type="GO" id="GO:0044208">
    <property type="term" value="P:'de novo' AMP biosynthetic process"/>
    <property type="evidence" value="ECO:0007669"/>
    <property type="project" value="UniProtKB-UniRule"/>
</dbReference>
<keyword evidence="8" id="KW-0963">Cytoplasm</keyword>
<dbReference type="EMBL" id="CP002628">
    <property type="protein sequence ID" value="AEB07871.1"/>
    <property type="molecule type" value="Genomic_DNA"/>
</dbReference>
<evidence type="ECO:0000256" key="3">
    <source>
        <dbReference type="ARBA" id="ARBA00022723"/>
    </source>
</evidence>
<keyword evidence="4 8" id="KW-0547">Nucleotide-binding</keyword>